<keyword evidence="2" id="KW-1185">Reference proteome</keyword>
<organism evidence="1 2">
    <name type="scientific">Ixodes persulcatus</name>
    <name type="common">Taiga tick</name>
    <dbReference type="NCBI Taxonomy" id="34615"/>
    <lineage>
        <taxon>Eukaryota</taxon>
        <taxon>Metazoa</taxon>
        <taxon>Ecdysozoa</taxon>
        <taxon>Arthropoda</taxon>
        <taxon>Chelicerata</taxon>
        <taxon>Arachnida</taxon>
        <taxon>Acari</taxon>
        <taxon>Parasitiformes</taxon>
        <taxon>Ixodida</taxon>
        <taxon>Ixodoidea</taxon>
        <taxon>Ixodidae</taxon>
        <taxon>Ixodinae</taxon>
        <taxon>Ixodes</taxon>
    </lineage>
</organism>
<protein>
    <submittedName>
        <fullName evidence="1">Uncharacterized protein</fullName>
    </submittedName>
</protein>
<reference evidence="1 2" key="1">
    <citation type="journal article" date="2020" name="Cell">
        <title>Large-Scale Comparative Analyses of Tick Genomes Elucidate Their Genetic Diversity and Vector Capacities.</title>
        <authorList>
            <consortium name="Tick Genome and Microbiome Consortium (TIGMIC)"/>
            <person name="Jia N."/>
            <person name="Wang J."/>
            <person name="Shi W."/>
            <person name="Du L."/>
            <person name="Sun Y."/>
            <person name="Zhan W."/>
            <person name="Jiang J.F."/>
            <person name="Wang Q."/>
            <person name="Zhang B."/>
            <person name="Ji P."/>
            <person name="Bell-Sakyi L."/>
            <person name="Cui X.M."/>
            <person name="Yuan T.T."/>
            <person name="Jiang B.G."/>
            <person name="Yang W.F."/>
            <person name="Lam T.T."/>
            <person name="Chang Q.C."/>
            <person name="Ding S.J."/>
            <person name="Wang X.J."/>
            <person name="Zhu J.G."/>
            <person name="Ruan X.D."/>
            <person name="Zhao L."/>
            <person name="Wei J.T."/>
            <person name="Ye R.Z."/>
            <person name="Que T.C."/>
            <person name="Du C.H."/>
            <person name="Zhou Y.H."/>
            <person name="Cheng J.X."/>
            <person name="Dai P.F."/>
            <person name="Guo W.B."/>
            <person name="Han X.H."/>
            <person name="Huang E.J."/>
            <person name="Li L.F."/>
            <person name="Wei W."/>
            <person name="Gao Y.C."/>
            <person name="Liu J.Z."/>
            <person name="Shao H.Z."/>
            <person name="Wang X."/>
            <person name="Wang C.C."/>
            <person name="Yang T.C."/>
            <person name="Huo Q.B."/>
            <person name="Li W."/>
            <person name="Chen H.Y."/>
            <person name="Chen S.E."/>
            <person name="Zhou L.G."/>
            <person name="Ni X.B."/>
            <person name="Tian J.H."/>
            <person name="Sheng Y."/>
            <person name="Liu T."/>
            <person name="Pan Y.S."/>
            <person name="Xia L.Y."/>
            <person name="Li J."/>
            <person name="Zhao F."/>
            <person name="Cao W.C."/>
        </authorList>
    </citation>
    <scope>NUCLEOTIDE SEQUENCE [LARGE SCALE GENOMIC DNA]</scope>
    <source>
        <strain evidence="1">Iper-2018</strain>
    </source>
</reference>
<accession>A0AC60PJ17</accession>
<evidence type="ECO:0000313" key="2">
    <source>
        <dbReference type="Proteomes" id="UP000805193"/>
    </source>
</evidence>
<dbReference type="Proteomes" id="UP000805193">
    <property type="component" value="Unassembled WGS sequence"/>
</dbReference>
<dbReference type="EMBL" id="JABSTQ010010466">
    <property type="protein sequence ID" value="KAG0420857.1"/>
    <property type="molecule type" value="Genomic_DNA"/>
</dbReference>
<comment type="caution">
    <text evidence="1">The sequence shown here is derived from an EMBL/GenBank/DDBJ whole genome shotgun (WGS) entry which is preliminary data.</text>
</comment>
<sequence length="412" mass="45443">MAKDNRQRHCFVPGCRSGCVTPHSKGQLRSQKLSLFAVPTDDNRFQAWQRALARFDKPLQKRCVLCELHFDNRFILRTYRHTIQGEVVEIPRTRPSLAPDAVPTLFLNPPRPTRAKRRLPRRAAQTPKSDDGGFSEDAARDDSGSSDASASPVAEPKRTVTPHIVTARRASPVPAKCTATDGPTLTELRPLVLVPYATPPAPCPVPAPPTTLELDAPAFVASFDPSWLPNRYWTMHHVQHGSQCVAFSFCTLLGGQPAFTKLLACHEERDCRIRCESSIQGTPVRTATVTTALEVCRLIEELDGLKLCEGAAASDEFALSNLPPCKADQGKLRSASCNRTCASVSRACDHCKYLRKLLQNKASYHKRKAGSQPPNQPLPDGTVVVEALKTQQMAEHTGEEEWTLECTFYPVS</sequence>
<name>A0AC60PJ17_IXOPE</name>
<evidence type="ECO:0000313" key="1">
    <source>
        <dbReference type="EMBL" id="KAG0420857.1"/>
    </source>
</evidence>
<proteinExistence type="predicted"/>
<gene>
    <name evidence="1" type="ORF">HPB47_003241</name>
</gene>